<name>A0ABX6BYE7_9CHLR</name>
<gene>
    <name evidence="3" type="ORF">Tbon_01225</name>
</gene>
<evidence type="ECO:0000313" key="3">
    <source>
        <dbReference type="EMBL" id="QFG01982.1"/>
    </source>
</evidence>
<dbReference type="InterPro" id="IPR007560">
    <property type="entry name" value="Restrct_endonuc_IV_Mrr"/>
</dbReference>
<evidence type="ECO:0000256" key="1">
    <source>
        <dbReference type="SAM" id="Phobius"/>
    </source>
</evidence>
<proteinExistence type="predicted"/>
<feature type="transmembrane region" description="Helical" evidence="1">
    <location>
        <begin position="25"/>
        <end position="43"/>
    </location>
</feature>
<dbReference type="InterPro" id="IPR011335">
    <property type="entry name" value="Restrct_endonuc-II-like"/>
</dbReference>
<dbReference type="InterPro" id="IPR052906">
    <property type="entry name" value="Type_IV_Methyl-Rstrct_Enzyme"/>
</dbReference>
<accession>A0ABX6BYE7</accession>
<evidence type="ECO:0000313" key="4">
    <source>
        <dbReference type="Proteomes" id="UP000326331"/>
    </source>
</evidence>
<dbReference type="InterPro" id="IPR011856">
    <property type="entry name" value="tRNA_endonuc-like_dom_sf"/>
</dbReference>
<organism evidence="3 4">
    <name type="scientific">Tepidiforma bonchosmolovskayae</name>
    <dbReference type="NCBI Taxonomy" id="2601677"/>
    <lineage>
        <taxon>Bacteria</taxon>
        <taxon>Bacillati</taxon>
        <taxon>Chloroflexota</taxon>
        <taxon>Tepidiformia</taxon>
        <taxon>Tepidiformales</taxon>
        <taxon>Tepidiformaceae</taxon>
        <taxon>Tepidiforma</taxon>
    </lineage>
</organism>
<dbReference type="Proteomes" id="UP000326331">
    <property type="component" value="Chromosome"/>
</dbReference>
<keyword evidence="1" id="KW-1133">Transmembrane helix</keyword>
<feature type="domain" description="Restriction endonuclease type IV Mrr" evidence="2">
    <location>
        <begin position="59"/>
        <end position="168"/>
    </location>
</feature>
<keyword evidence="1" id="KW-0812">Transmembrane</keyword>
<keyword evidence="3" id="KW-0378">Hydrolase</keyword>
<dbReference type="EMBL" id="CP042829">
    <property type="protein sequence ID" value="QFG01982.1"/>
    <property type="molecule type" value="Genomic_DNA"/>
</dbReference>
<dbReference type="Gene3D" id="3.40.1350.10">
    <property type="match status" value="1"/>
</dbReference>
<protein>
    <submittedName>
        <fullName evidence="3">Restriction endonuclease</fullName>
    </submittedName>
</protein>
<dbReference type="PANTHER" id="PTHR30015">
    <property type="entry name" value="MRR RESTRICTION SYSTEM PROTEIN"/>
    <property type="match status" value="1"/>
</dbReference>
<keyword evidence="4" id="KW-1185">Reference proteome</keyword>
<keyword evidence="3" id="KW-0255">Endonuclease</keyword>
<sequence>MMRAGVAAIAAGATAGALDAGGLGWLGWSLAGLGLVVVLYGVARRAERRASLRTLEGLRGLPPGAFEERVAQWLRRAGWKVEVVGRPGDGGVDLVARKGRAVAAVQCKRLAAGGTVGAGVVRELYGAAVAAGATAAVLVTTGRVSQAARQWAAERDGEPKLVLLDGEAAAAAARAGRLRL</sequence>
<keyword evidence="3" id="KW-0540">Nuclease</keyword>
<keyword evidence="1" id="KW-0472">Membrane</keyword>
<dbReference type="PANTHER" id="PTHR30015:SF7">
    <property type="entry name" value="TYPE IV METHYL-DIRECTED RESTRICTION ENZYME ECOKMRR"/>
    <property type="match status" value="1"/>
</dbReference>
<evidence type="ECO:0000259" key="2">
    <source>
        <dbReference type="Pfam" id="PF04471"/>
    </source>
</evidence>
<dbReference type="Pfam" id="PF04471">
    <property type="entry name" value="Mrr_cat"/>
    <property type="match status" value="1"/>
</dbReference>
<dbReference type="SUPFAM" id="SSF52980">
    <property type="entry name" value="Restriction endonuclease-like"/>
    <property type="match status" value="1"/>
</dbReference>
<dbReference type="GO" id="GO:0004519">
    <property type="term" value="F:endonuclease activity"/>
    <property type="evidence" value="ECO:0007669"/>
    <property type="project" value="UniProtKB-KW"/>
</dbReference>
<reference evidence="3 4" key="1">
    <citation type="submission" date="2019-10" db="EMBL/GenBank/DDBJ databases">
        <title>Thermopilla bonchosmolovskayae gen. nov., sp. nov., a moderately thermophilic Chloroflexi bacterium from a Chukotka hot spring (Arctic, Russia), representing a novel classis Thermopillaia, which include previously uncultivated lineage OLB14.</title>
        <authorList>
            <person name="Kochetkova T.V."/>
            <person name="Zayulina K.S."/>
            <person name="Zhigarkov V.S."/>
            <person name="Minaev N.V."/>
            <person name="Novikov A."/>
            <person name="Toshchakov S.V."/>
            <person name="Elcheninov A.G."/>
            <person name="Kublanov I.V."/>
        </authorList>
    </citation>
    <scope>NUCLEOTIDE SEQUENCE [LARGE SCALE GENOMIC DNA]</scope>
    <source>
        <strain evidence="3 4">3753O</strain>
    </source>
</reference>